<reference evidence="2" key="2">
    <citation type="submission" date="2022-01" db="EMBL/GenBank/DDBJ databases">
        <authorList>
            <person name="Yamashiro T."/>
            <person name="Shiraishi A."/>
            <person name="Satake H."/>
            <person name="Nakayama K."/>
        </authorList>
    </citation>
    <scope>NUCLEOTIDE SEQUENCE</scope>
</reference>
<gene>
    <name evidence="2" type="ORF">Tco_0625644</name>
</gene>
<feature type="compositionally biased region" description="Basic and acidic residues" evidence="1">
    <location>
        <begin position="90"/>
        <end position="104"/>
    </location>
</feature>
<proteinExistence type="predicted"/>
<comment type="caution">
    <text evidence="2">The sequence shown here is derived from an EMBL/GenBank/DDBJ whole genome shotgun (WGS) entry which is preliminary data.</text>
</comment>
<dbReference type="EMBL" id="BQNB010008645">
    <property type="protein sequence ID" value="GJS52282.1"/>
    <property type="molecule type" value="Genomic_DNA"/>
</dbReference>
<evidence type="ECO:0000313" key="3">
    <source>
        <dbReference type="Proteomes" id="UP001151760"/>
    </source>
</evidence>
<protein>
    <submittedName>
        <fullName evidence="2">Uncharacterized protein</fullName>
    </submittedName>
</protein>
<name>A0ABQ4WHF8_9ASTR</name>
<dbReference type="Proteomes" id="UP001151760">
    <property type="component" value="Unassembled WGS sequence"/>
</dbReference>
<organism evidence="2 3">
    <name type="scientific">Tanacetum coccineum</name>
    <dbReference type="NCBI Taxonomy" id="301880"/>
    <lineage>
        <taxon>Eukaryota</taxon>
        <taxon>Viridiplantae</taxon>
        <taxon>Streptophyta</taxon>
        <taxon>Embryophyta</taxon>
        <taxon>Tracheophyta</taxon>
        <taxon>Spermatophyta</taxon>
        <taxon>Magnoliopsida</taxon>
        <taxon>eudicotyledons</taxon>
        <taxon>Gunneridae</taxon>
        <taxon>Pentapetalae</taxon>
        <taxon>asterids</taxon>
        <taxon>campanulids</taxon>
        <taxon>Asterales</taxon>
        <taxon>Asteraceae</taxon>
        <taxon>Asteroideae</taxon>
        <taxon>Anthemideae</taxon>
        <taxon>Anthemidinae</taxon>
        <taxon>Tanacetum</taxon>
    </lineage>
</organism>
<evidence type="ECO:0000313" key="2">
    <source>
        <dbReference type="EMBL" id="GJS52282.1"/>
    </source>
</evidence>
<sequence length="124" mass="14288">MLLKAKADTIKAVKAFSMLFVDKPNNRGIVKKCQVTEDITSHEFQWMHRLRGGISMIKNLMQKLILMVQKLMICLYIAAENLSVHSEGSAAKKKDKEEKSRGFPEQRFNFTEQLVFSSKDIHED</sequence>
<evidence type="ECO:0000256" key="1">
    <source>
        <dbReference type="SAM" id="MobiDB-lite"/>
    </source>
</evidence>
<keyword evidence="3" id="KW-1185">Reference proteome</keyword>
<feature type="region of interest" description="Disordered" evidence="1">
    <location>
        <begin position="85"/>
        <end position="105"/>
    </location>
</feature>
<reference evidence="2" key="1">
    <citation type="journal article" date="2022" name="Int. J. Mol. Sci.">
        <title>Draft Genome of Tanacetum Coccineum: Genomic Comparison of Closely Related Tanacetum-Family Plants.</title>
        <authorList>
            <person name="Yamashiro T."/>
            <person name="Shiraishi A."/>
            <person name="Nakayama K."/>
            <person name="Satake H."/>
        </authorList>
    </citation>
    <scope>NUCLEOTIDE SEQUENCE</scope>
</reference>
<accession>A0ABQ4WHF8</accession>